<proteinExistence type="predicted"/>
<name>A0AAV4YCZ5_CAEEX</name>
<dbReference type="EMBL" id="BPLR01019072">
    <property type="protein sequence ID" value="GIZ04364.1"/>
    <property type="molecule type" value="Genomic_DNA"/>
</dbReference>
<gene>
    <name evidence="1" type="ORF">CEXT_815801</name>
</gene>
<accession>A0AAV4YCZ5</accession>
<organism evidence="1 2">
    <name type="scientific">Caerostris extrusa</name>
    <name type="common">Bark spider</name>
    <name type="synonym">Caerostris bankana</name>
    <dbReference type="NCBI Taxonomy" id="172846"/>
    <lineage>
        <taxon>Eukaryota</taxon>
        <taxon>Metazoa</taxon>
        <taxon>Ecdysozoa</taxon>
        <taxon>Arthropoda</taxon>
        <taxon>Chelicerata</taxon>
        <taxon>Arachnida</taxon>
        <taxon>Araneae</taxon>
        <taxon>Araneomorphae</taxon>
        <taxon>Entelegynae</taxon>
        <taxon>Araneoidea</taxon>
        <taxon>Araneidae</taxon>
        <taxon>Caerostris</taxon>
    </lineage>
</organism>
<evidence type="ECO:0000313" key="2">
    <source>
        <dbReference type="Proteomes" id="UP001054945"/>
    </source>
</evidence>
<keyword evidence="2" id="KW-1185">Reference proteome</keyword>
<sequence>MDEKQKISVPIKVFSFTARFQTFFFHHSFEYLTIQLKHFPLLNPLQERRPEGAPNVEGINRNSVLHHSKILMTSAPLQVPTAPANKAGAPLPSLIGAEHIPAPRIVKNKGEAVWKSLHKVRLSCRVLMK</sequence>
<protein>
    <submittedName>
        <fullName evidence="1">Uncharacterized protein</fullName>
    </submittedName>
</protein>
<dbReference type="Proteomes" id="UP001054945">
    <property type="component" value="Unassembled WGS sequence"/>
</dbReference>
<comment type="caution">
    <text evidence="1">The sequence shown here is derived from an EMBL/GenBank/DDBJ whole genome shotgun (WGS) entry which is preliminary data.</text>
</comment>
<evidence type="ECO:0000313" key="1">
    <source>
        <dbReference type="EMBL" id="GIZ04364.1"/>
    </source>
</evidence>
<reference evidence="1 2" key="1">
    <citation type="submission" date="2021-06" db="EMBL/GenBank/DDBJ databases">
        <title>Caerostris extrusa draft genome.</title>
        <authorList>
            <person name="Kono N."/>
            <person name="Arakawa K."/>
        </authorList>
    </citation>
    <scope>NUCLEOTIDE SEQUENCE [LARGE SCALE GENOMIC DNA]</scope>
</reference>
<dbReference type="AlphaFoldDB" id="A0AAV4YCZ5"/>